<name>A0A8H8CNZ2_PSICU</name>
<dbReference type="AlphaFoldDB" id="A0A8H8CNZ2"/>
<protein>
    <submittedName>
        <fullName evidence="3">Uncharacterized protein</fullName>
    </submittedName>
</protein>
<feature type="transmembrane region" description="Helical" evidence="1">
    <location>
        <begin position="244"/>
        <end position="264"/>
    </location>
</feature>
<sequence>MIRSIAFAALVSYVSAQSIPSISSGCQSAITGVAANPDAAACLSPGSLVALAATSSSSSIIDPINQWLTSLCAAPACSSATISAVVQNVTTGCASDLAPLGFSASLTPSITGIIQQYYPTVRKVVCLKDGNTNCITQTLTNVEKASGSPITLENITTIAATANLTDPAITCTNCIKAAYNVIKTDLPSLVSDADADLNQQCGASFTDGQTPAGILQSANSATATPGSQNSNNNSGALGFASSRGALAGLGASAAIIISSFFAILA</sequence>
<reference evidence="3" key="1">
    <citation type="submission" date="2021-02" db="EMBL/GenBank/DDBJ databases">
        <title>Psilocybe cubensis genome.</title>
        <authorList>
            <person name="Mckernan K.J."/>
            <person name="Crawford S."/>
            <person name="Trippe A."/>
            <person name="Kane L.T."/>
            <person name="Mclaughlin S."/>
        </authorList>
    </citation>
    <scope>NUCLEOTIDE SEQUENCE [LARGE SCALE GENOMIC DNA]</scope>
    <source>
        <strain evidence="3">MGC-MH-2018</strain>
    </source>
</reference>
<dbReference type="PANTHER" id="PTHR34862">
    <property type="entry name" value="SPARK DOMAIN-CONTAINING PROTEIN"/>
    <property type="match status" value="1"/>
</dbReference>
<evidence type="ECO:0000313" key="3">
    <source>
        <dbReference type="EMBL" id="KAG5172431.1"/>
    </source>
</evidence>
<evidence type="ECO:0000256" key="2">
    <source>
        <dbReference type="SAM" id="SignalP"/>
    </source>
</evidence>
<evidence type="ECO:0000256" key="1">
    <source>
        <dbReference type="SAM" id="Phobius"/>
    </source>
</evidence>
<keyword evidence="1" id="KW-0472">Membrane</keyword>
<proteinExistence type="predicted"/>
<feature type="chain" id="PRO_5034605193" evidence="2">
    <location>
        <begin position="17"/>
        <end position="265"/>
    </location>
</feature>
<keyword evidence="1" id="KW-0812">Transmembrane</keyword>
<dbReference type="PANTHER" id="PTHR34862:SF1">
    <property type="entry name" value="SPARK DOMAIN-CONTAINING PROTEIN"/>
    <property type="match status" value="1"/>
</dbReference>
<dbReference type="EMBL" id="JAFIQS010000002">
    <property type="protein sequence ID" value="KAG5172431.1"/>
    <property type="molecule type" value="Genomic_DNA"/>
</dbReference>
<keyword evidence="2" id="KW-0732">Signal</keyword>
<feature type="signal peptide" evidence="2">
    <location>
        <begin position="1"/>
        <end position="16"/>
    </location>
</feature>
<dbReference type="OrthoDB" id="2536450at2759"/>
<gene>
    <name evidence="3" type="ORF">JR316_001930</name>
</gene>
<comment type="caution">
    <text evidence="3">The sequence shown here is derived from an EMBL/GenBank/DDBJ whole genome shotgun (WGS) entry which is preliminary data.</text>
</comment>
<organism evidence="3">
    <name type="scientific">Psilocybe cubensis</name>
    <name type="common">Psychedelic mushroom</name>
    <name type="synonym">Stropharia cubensis</name>
    <dbReference type="NCBI Taxonomy" id="181762"/>
    <lineage>
        <taxon>Eukaryota</taxon>
        <taxon>Fungi</taxon>
        <taxon>Dikarya</taxon>
        <taxon>Basidiomycota</taxon>
        <taxon>Agaricomycotina</taxon>
        <taxon>Agaricomycetes</taxon>
        <taxon>Agaricomycetidae</taxon>
        <taxon>Agaricales</taxon>
        <taxon>Agaricineae</taxon>
        <taxon>Strophariaceae</taxon>
        <taxon>Psilocybe</taxon>
    </lineage>
</organism>
<dbReference type="PROSITE" id="PS51257">
    <property type="entry name" value="PROKAR_LIPOPROTEIN"/>
    <property type="match status" value="1"/>
</dbReference>
<keyword evidence="1" id="KW-1133">Transmembrane helix</keyword>
<accession>A0A8H8CNZ2</accession>